<reference evidence="2 4" key="1">
    <citation type="journal article" date="2019" name="Nat. Microbiol.">
        <title>Expanding anaerobic alkane metabolism in the domain of Archaea.</title>
        <authorList>
            <person name="Wang Y."/>
            <person name="Wegener G."/>
            <person name="Hou J."/>
            <person name="Wang F."/>
            <person name="Xiao X."/>
        </authorList>
    </citation>
    <scope>NUCLEOTIDE SEQUENCE [LARGE SCALE GENOMIC DNA]</scope>
    <source>
        <strain evidence="2">WYZ-LMO11</strain>
    </source>
</reference>
<dbReference type="AlphaFoldDB" id="A0A520KEZ5"/>
<sequence>MIYSNSYLLCDECKGECIAHNGLYVCKKCGLEHGPVLVPSFSSNFSNNYSTSLSSEISINLPLICITNKEKIKAKFYNIGYTICQIARISSIVLEDAIRRALKTWRTNDQSYSNSFLHVFAAIIYSSTHMGPPHSRLPEEWDEILKKIDLRKPGRNSANGDHRPIKLMQVFNYIHKYYGKLPDRGEWYWGRLSTIFPKYLVRRASLLIERPRNLKEAILAIAIVDYNNLLKEEDYKKIGVTRKKLKKWMYSLKMNKEFIRKTLRTIDEYKIPMEIEKKIIKEIVNKKIDSNQLMKIIDSHIINKVELAYT</sequence>
<dbReference type="EMBL" id="RXIH01000033">
    <property type="protein sequence ID" value="RZN55878.1"/>
    <property type="molecule type" value="Genomic_DNA"/>
</dbReference>
<dbReference type="EMBL" id="QNVI01000040">
    <property type="protein sequence ID" value="TDA38978.1"/>
    <property type="molecule type" value="Genomic_DNA"/>
</dbReference>
<dbReference type="Proteomes" id="UP000317265">
    <property type="component" value="Unassembled WGS sequence"/>
</dbReference>
<reference evidence="1 3" key="2">
    <citation type="journal article" date="2019" name="Nat. Microbiol.">
        <title>Wide diversity of methane and short-chain alkane metabolisms in uncultured archaea.</title>
        <authorList>
            <person name="Borrel G."/>
            <person name="Adam P.S."/>
            <person name="McKay L.J."/>
            <person name="Chen L.X."/>
            <person name="Sierra-Garcia I.N."/>
            <person name="Sieber C.M."/>
            <person name="Letourneur Q."/>
            <person name="Ghozlane A."/>
            <person name="Andersen G.L."/>
            <person name="Li W.J."/>
            <person name="Hallam S.J."/>
            <person name="Muyzer G."/>
            <person name="de Oliveira V.M."/>
            <person name="Inskeep W.P."/>
            <person name="Banfield J.F."/>
            <person name="Gribaldo S."/>
        </authorList>
    </citation>
    <scope>NUCLEOTIDE SEQUENCE [LARGE SCALE GENOMIC DNA]</scope>
    <source>
        <strain evidence="1">Verst-YHS</strain>
    </source>
</reference>
<evidence type="ECO:0000313" key="1">
    <source>
        <dbReference type="EMBL" id="RZN55878.1"/>
    </source>
</evidence>
<evidence type="ECO:0000313" key="4">
    <source>
        <dbReference type="Proteomes" id="UP000317265"/>
    </source>
</evidence>
<dbReference type="Proteomes" id="UP000316080">
    <property type="component" value="Unassembled WGS sequence"/>
</dbReference>
<comment type="caution">
    <text evidence="1">The sequence shown here is derived from an EMBL/GenBank/DDBJ whole genome shotgun (WGS) entry which is preliminary data.</text>
</comment>
<proteinExistence type="predicted"/>
<evidence type="ECO:0000313" key="2">
    <source>
        <dbReference type="EMBL" id="TDA38978.1"/>
    </source>
</evidence>
<gene>
    <name evidence="2" type="ORF">DSO09_02840</name>
    <name evidence="1" type="ORF">EF809_04105</name>
</gene>
<protein>
    <submittedName>
        <fullName evidence="1">Uncharacterized protein</fullName>
    </submittedName>
</protein>
<organism evidence="1 3">
    <name type="scientific">Thermoproteota archaeon</name>
    <dbReference type="NCBI Taxonomy" id="2056631"/>
    <lineage>
        <taxon>Archaea</taxon>
        <taxon>Thermoproteota</taxon>
    </lineage>
</organism>
<evidence type="ECO:0000313" key="3">
    <source>
        <dbReference type="Proteomes" id="UP000316080"/>
    </source>
</evidence>
<accession>A0A520KEZ5</accession>
<name>A0A520KEZ5_9CREN</name>